<dbReference type="InterPro" id="IPR035940">
    <property type="entry name" value="CAP_sf"/>
</dbReference>
<organism evidence="4 5">
    <name type="scientific">Romboutsia faecis</name>
    <dbReference type="NCBI Taxonomy" id="2764597"/>
    <lineage>
        <taxon>Bacteria</taxon>
        <taxon>Bacillati</taxon>
        <taxon>Bacillota</taxon>
        <taxon>Clostridia</taxon>
        <taxon>Peptostreptococcales</taxon>
        <taxon>Peptostreptococcaceae</taxon>
        <taxon>Romboutsia</taxon>
    </lineage>
</organism>
<dbReference type="EMBL" id="JACRWE010000001">
    <property type="protein sequence ID" value="MBC5995157.1"/>
    <property type="molecule type" value="Genomic_DNA"/>
</dbReference>
<keyword evidence="2" id="KW-0732">Signal</keyword>
<feature type="domain" description="SCP" evidence="3">
    <location>
        <begin position="176"/>
        <end position="300"/>
    </location>
</feature>
<evidence type="ECO:0000256" key="1">
    <source>
        <dbReference type="SAM" id="MobiDB-lite"/>
    </source>
</evidence>
<evidence type="ECO:0000313" key="4">
    <source>
        <dbReference type="EMBL" id="MBC5995157.1"/>
    </source>
</evidence>
<protein>
    <submittedName>
        <fullName evidence="4">Sporulation protein</fullName>
    </submittedName>
</protein>
<dbReference type="PANTHER" id="PTHR31157">
    <property type="entry name" value="SCP DOMAIN-CONTAINING PROTEIN"/>
    <property type="match status" value="1"/>
</dbReference>
<dbReference type="Pfam" id="PF00188">
    <property type="entry name" value="CAP"/>
    <property type="match status" value="1"/>
</dbReference>
<dbReference type="InterPro" id="IPR014258">
    <property type="entry name" value="CAP_domain_YkwD-like"/>
</dbReference>
<dbReference type="SMART" id="SM00198">
    <property type="entry name" value="SCP"/>
    <property type="match status" value="1"/>
</dbReference>
<feature type="region of interest" description="Disordered" evidence="1">
    <location>
        <begin position="61"/>
        <end position="171"/>
    </location>
</feature>
<evidence type="ECO:0000259" key="3">
    <source>
        <dbReference type="SMART" id="SM00198"/>
    </source>
</evidence>
<feature type="compositionally biased region" description="Low complexity" evidence="1">
    <location>
        <begin position="113"/>
        <end position="171"/>
    </location>
</feature>
<feature type="compositionally biased region" description="Low complexity" evidence="1">
    <location>
        <begin position="84"/>
        <end position="94"/>
    </location>
</feature>
<dbReference type="Gene3D" id="3.40.33.10">
    <property type="entry name" value="CAP"/>
    <property type="match status" value="1"/>
</dbReference>
<feature type="chain" id="PRO_5045478914" evidence="2">
    <location>
        <begin position="30"/>
        <end position="300"/>
    </location>
</feature>
<dbReference type="CDD" id="cd05379">
    <property type="entry name" value="CAP_bacterial"/>
    <property type="match status" value="1"/>
</dbReference>
<proteinExistence type="predicted"/>
<gene>
    <name evidence="4" type="ORF">H8923_00150</name>
</gene>
<sequence length="300" mass="31721">MKEEVFFMIKKLKTLLAIGAITVITAGSAVPVSALTTKTTTKSKGVVYLCINGKKYKFNINSNCTNKPSVPDTDNNNGSTSKPDNNTGSNNDSTSKPDNNTGSDNGSTSKPDNNTGSNNGSTSKPDNNTGSNNGSTSKPDNNTGSNNGSTSKPDNNTGSDSNNSGSTNQGSTSFTAYQQEVVNLVNKERAKYGLGALKSNSSLANVATIKSQDMVNKNYFNHTSPTYGSPFDMMKQFGISYNTAGENIAMGQKTPSEVVTAWMNSEGHRKNILSSNFTQIGVGVAKNASGQLYWTQMFIG</sequence>
<dbReference type="InterPro" id="IPR014044">
    <property type="entry name" value="CAP_dom"/>
</dbReference>
<feature type="signal peptide" evidence="2">
    <location>
        <begin position="1"/>
        <end position="29"/>
    </location>
</feature>
<accession>A0ABR7JJP6</accession>
<evidence type="ECO:0000256" key="2">
    <source>
        <dbReference type="SAM" id="SignalP"/>
    </source>
</evidence>
<feature type="compositionally biased region" description="Polar residues" evidence="1">
    <location>
        <begin position="96"/>
        <end position="112"/>
    </location>
</feature>
<reference evidence="4 5" key="1">
    <citation type="submission" date="2020-08" db="EMBL/GenBank/DDBJ databases">
        <authorList>
            <person name="Liu C."/>
            <person name="Sun Q."/>
        </authorList>
    </citation>
    <scope>NUCLEOTIDE SEQUENCE [LARGE SCALE GENOMIC DNA]</scope>
    <source>
        <strain evidence="4 5">NSJ-18</strain>
    </source>
</reference>
<dbReference type="NCBIfam" id="TIGR02909">
    <property type="entry name" value="spore_YkwD"/>
    <property type="match status" value="1"/>
</dbReference>
<name>A0ABR7JJP6_9FIRM</name>
<keyword evidence="5" id="KW-1185">Reference proteome</keyword>
<comment type="caution">
    <text evidence="4">The sequence shown here is derived from an EMBL/GenBank/DDBJ whole genome shotgun (WGS) entry which is preliminary data.</text>
</comment>
<dbReference type="PANTHER" id="PTHR31157:SF1">
    <property type="entry name" value="SCP DOMAIN-CONTAINING PROTEIN"/>
    <property type="match status" value="1"/>
</dbReference>
<feature type="compositionally biased region" description="Polar residues" evidence="1">
    <location>
        <begin position="61"/>
        <end position="83"/>
    </location>
</feature>
<dbReference type="Proteomes" id="UP000609849">
    <property type="component" value="Unassembled WGS sequence"/>
</dbReference>
<evidence type="ECO:0000313" key="5">
    <source>
        <dbReference type="Proteomes" id="UP000609849"/>
    </source>
</evidence>
<dbReference type="SUPFAM" id="SSF55797">
    <property type="entry name" value="PR-1-like"/>
    <property type="match status" value="1"/>
</dbReference>